<feature type="compositionally biased region" description="Gly residues" evidence="1">
    <location>
        <begin position="154"/>
        <end position="168"/>
    </location>
</feature>
<keyword evidence="2" id="KW-1133">Transmembrane helix</keyword>
<organism evidence="3 4">
    <name type="scientific">Streptomyces sanyensis</name>
    <dbReference type="NCBI Taxonomy" id="568869"/>
    <lineage>
        <taxon>Bacteria</taxon>
        <taxon>Bacillati</taxon>
        <taxon>Actinomycetota</taxon>
        <taxon>Actinomycetes</taxon>
        <taxon>Kitasatosporales</taxon>
        <taxon>Streptomycetaceae</taxon>
        <taxon>Streptomyces</taxon>
    </lineage>
</organism>
<reference evidence="4" key="1">
    <citation type="journal article" date="2019" name="Int. J. Syst. Evol. Microbiol.">
        <title>The Global Catalogue of Microorganisms (GCM) 10K type strain sequencing project: providing services to taxonomists for standard genome sequencing and annotation.</title>
        <authorList>
            <consortium name="The Broad Institute Genomics Platform"/>
            <consortium name="The Broad Institute Genome Sequencing Center for Infectious Disease"/>
            <person name="Wu L."/>
            <person name="Ma J."/>
        </authorList>
    </citation>
    <scope>NUCLEOTIDE SEQUENCE [LARGE SCALE GENOMIC DNA]</scope>
    <source>
        <strain evidence="4">JCM 18324</strain>
    </source>
</reference>
<proteinExistence type="predicted"/>
<keyword evidence="4" id="KW-1185">Reference proteome</keyword>
<comment type="caution">
    <text evidence="3">The sequence shown here is derived from an EMBL/GenBank/DDBJ whole genome shotgun (WGS) entry which is preliminary data.</text>
</comment>
<feature type="compositionally biased region" description="Low complexity" evidence="1">
    <location>
        <begin position="196"/>
        <end position="209"/>
    </location>
</feature>
<evidence type="ECO:0000313" key="4">
    <source>
        <dbReference type="Proteomes" id="UP001501147"/>
    </source>
</evidence>
<gene>
    <name evidence="3" type="ORF">GCM10023329_33760</name>
</gene>
<feature type="region of interest" description="Disordered" evidence="1">
    <location>
        <begin position="1"/>
        <end position="69"/>
    </location>
</feature>
<evidence type="ECO:0000256" key="2">
    <source>
        <dbReference type="SAM" id="Phobius"/>
    </source>
</evidence>
<feature type="transmembrane region" description="Helical" evidence="2">
    <location>
        <begin position="92"/>
        <end position="109"/>
    </location>
</feature>
<evidence type="ECO:0000313" key="3">
    <source>
        <dbReference type="EMBL" id="GAA4781472.1"/>
    </source>
</evidence>
<keyword evidence="2" id="KW-0472">Membrane</keyword>
<accession>A0ABP9AIM9</accession>
<feature type="compositionally biased region" description="Low complexity" evidence="1">
    <location>
        <begin position="171"/>
        <end position="183"/>
    </location>
</feature>
<keyword evidence="2" id="KW-0812">Transmembrane</keyword>
<evidence type="ECO:0000256" key="1">
    <source>
        <dbReference type="SAM" id="MobiDB-lite"/>
    </source>
</evidence>
<sequence length="339" mass="34474">MLLSMVTDRTLSRGAVTRRHRPEAAPRGPGGRRGVPLGLLNDHQENYHPQNFTHERRVGRETGPISRRVSPVGSLRNPIGPLPSSIYWRRRVVALALVAALVALLAWVLSSGGDEDGKTAADGKGPTPAPTISAGPDPSGPAISQQPGGRDESGGGSGGSGSGGGADGEGPDASGSPGAPGAEDGSGGSTGGSGDAAGQQVPASSPLPSCAPSALKLTLRTTEVSYAPGEKPSFELVATNTSAADCKADFGPKAAVLTVSDAEDEDVWSSEDCPRTAPPRLLRVPAGGTITHTVTWDLRRSTDRCATPEAGTAGPGTYLVEAVFPGVKVLPASFRLEQD</sequence>
<name>A0ABP9AIM9_9ACTN</name>
<feature type="compositionally biased region" description="Gly residues" evidence="1">
    <location>
        <begin position="184"/>
        <end position="195"/>
    </location>
</feature>
<feature type="region of interest" description="Disordered" evidence="1">
    <location>
        <begin position="115"/>
        <end position="209"/>
    </location>
</feature>
<dbReference type="EMBL" id="BAABJV010000008">
    <property type="protein sequence ID" value="GAA4781472.1"/>
    <property type="molecule type" value="Genomic_DNA"/>
</dbReference>
<protein>
    <recommendedName>
        <fullName evidence="5">DUF4232 domain-containing protein</fullName>
    </recommendedName>
</protein>
<evidence type="ECO:0008006" key="5">
    <source>
        <dbReference type="Google" id="ProtNLM"/>
    </source>
</evidence>
<dbReference type="Proteomes" id="UP001501147">
    <property type="component" value="Unassembled WGS sequence"/>
</dbReference>